<dbReference type="AlphaFoldDB" id="A0A0B5FM61"/>
<dbReference type="SMART" id="SM00028">
    <property type="entry name" value="TPR"/>
    <property type="match status" value="3"/>
</dbReference>
<dbReference type="InterPro" id="IPR011990">
    <property type="entry name" value="TPR-like_helical_dom_sf"/>
</dbReference>
<dbReference type="Pfam" id="PF13432">
    <property type="entry name" value="TPR_16"/>
    <property type="match status" value="1"/>
</dbReference>
<dbReference type="STRING" id="483547.GSUB_02945"/>
<dbReference type="KEGG" id="gsb:GSUB_02945"/>
<dbReference type="Gene3D" id="1.25.40.10">
    <property type="entry name" value="Tetratricopeptide repeat domain"/>
    <property type="match status" value="1"/>
</dbReference>
<organism evidence="1 2">
    <name type="scientific">Geoalkalibacter subterraneus</name>
    <dbReference type="NCBI Taxonomy" id="483547"/>
    <lineage>
        <taxon>Bacteria</taxon>
        <taxon>Pseudomonadati</taxon>
        <taxon>Thermodesulfobacteriota</taxon>
        <taxon>Desulfuromonadia</taxon>
        <taxon>Desulfuromonadales</taxon>
        <taxon>Geoalkalibacteraceae</taxon>
        <taxon>Geoalkalibacter</taxon>
    </lineage>
</organism>
<protein>
    <submittedName>
        <fullName evidence="1">Uncharacterized protein</fullName>
    </submittedName>
</protein>
<accession>A0A0B5FM61</accession>
<dbReference type="PROSITE" id="PS51257">
    <property type="entry name" value="PROKAR_LIPOPROTEIN"/>
    <property type="match status" value="1"/>
</dbReference>
<dbReference type="EMBL" id="CP010311">
    <property type="protein sequence ID" value="AJF05739.1"/>
    <property type="molecule type" value="Genomic_DNA"/>
</dbReference>
<dbReference type="InterPro" id="IPR019734">
    <property type="entry name" value="TPR_rpt"/>
</dbReference>
<evidence type="ECO:0000313" key="2">
    <source>
        <dbReference type="Proteomes" id="UP000035036"/>
    </source>
</evidence>
<name>A0A0B5FM61_9BACT</name>
<gene>
    <name evidence="1" type="ORF">GSUB_02945</name>
</gene>
<keyword evidence="2" id="KW-1185">Reference proteome</keyword>
<reference evidence="1 2" key="1">
    <citation type="journal article" date="2015" name="Genome Announc.">
        <title>Genomes of Geoalkalibacter ferrihydriticus Z-0531T and Geoalkalibacter subterraneus Red1T, Two Haloalkaliphilic Metal-Reducing Deltaproteobacteria.</title>
        <authorList>
            <person name="Badalamenti J.P."/>
            <person name="Krajmalnik-Brown R."/>
            <person name="Torres C.I."/>
            <person name="Bond D.R."/>
        </authorList>
    </citation>
    <scope>NUCLEOTIDE SEQUENCE [LARGE SCALE GENOMIC DNA]</scope>
    <source>
        <strain evidence="1 2">Red1</strain>
    </source>
</reference>
<sequence length="450" mass="50695">MGRLFFRVFFLGILILMVYSCDRKQPEHVAEDPAPSSEQASQYQPLDPQLVELSTHALPYWRTLREKKPVLVLMSFDPFLQPIPGQLRSRAKELVLTGSNDDIDLHGSYPRPDPVIMPTQALSAALEAELFSRVYWIFPSKVDPSELNVGTFRKQMVDADFMTEQEAERFFLENGRYVGRLRGTPFEAVHPDQFPYFEGPMVLHIDLSFFRGLYENEIKTPLYDLIHQNATRVLDSGWQPLALTLSYSTLHGAISLDTRFVLSNLAQVLRDSSLLTGDMPEPWRLRAEALYAADMYTESKSLELYREAAHLAPEDPAVIYDLFQSHLLARETDKALTALGQAVARDPGYGAAYLSLAEMALNDGNLEMALRLLEKGAQVFPANPFLDIQRADLLLAAGRPGEALALLNPLLEKQWSPTYHPDIPDFLVEMRHAALNFDAAANEPDDEADN</sequence>
<evidence type="ECO:0000313" key="1">
    <source>
        <dbReference type="EMBL" id="AJF05739.1"/>
    </source>
</evidence>
<dbReference type="Proteomes" id="UP000035036">
    <property type="component" value="Chromosome"/>
</dbReference>
<dbReference type="SUPFAM" id="SSF48452">
    <property type="entry name" value="TPR-like"/>
    <property type="match status" value="1"/>
</dbReference>
<dbReference type="HOGENOM" id="CLU_615053_0_0_7"/>
<proteinExistence type="predicted"/>